<dbReference type="PROSITE" id="PS00108">
    <property type="entry name" value="PROTEIN_KINASE_ST"/>
    <property type="match status" value="1"/>
</dbReference>
<dbReference type="SUPFAM" id="SSF56112">
    <property type="entry name" value="Protein kinase-like (PK-like)"/>
    <property type="match status" value="1"/>
</dbReference>
<dbReference type="InterPro" id="IPR001245">
    <property type="entry name" value="Ser-Thr/Tyr_kinase_cat_dom"/>
</dbReference>
<sequence length="1487" mass="149160">MGSRRCAILLVAVLAAALAPAARAGAATAAAAPPPTPPCPAAGVLHADCAWRGGGGGAAVLVGAMTPRTVGGASVLTPPAVYGGGGAAAAAPAGAGGGLALTSALLVGFPLPDPASAPAGERLRPAGLLPPAPAAGGGGGGGGGGQLLLRDVRMLVTPDSLARHLAFFAPGQHNASGAANATVVYTDGSSFLHVNSWFDAHTTWQSVGLLVAGSLDEALATSAPPAAAAAKQDGGGSRRRLAAPGAVDSAAAADAADAAAAAAAAGKNYVIAADNATIVRQMEGRCGLETPAPLLVYLTSNITMSKPPVPKSGIDIARPLAMVGLASLPTSIDWAMQANQWIMAPGPRFRWAYVTLDSVVLENLGFGDARSAQIAKPLAVTYTLNLWPLYYERTALRNTLNNVTIVMSEKKDLDYMLYWLTIYRSTLPLHQKMAGFLRDGLGFTEWQLDGPIAPDGLKGVRLSTDCVRVAYSDYTTAPQVARPLPLAPVDPLIRDALSKGDGSAIDDLPLVVAISSAAGLADALSGDVQDAAANGLREFVIVLRCSVALAPNATAGWPPAGGQSVAFPMQLLGEGAKPTSNETLVALDFGYALGVLAIPDGAGRETLTIKRVRLHGLPQGPGAAEAARALDDPLEAPQLWTLLLWSVDTSTPQSILLDNCEVALPPQELAHLRARAARGRDFVVDLSAAGRRRRLRLLGPGGDGIERAGSITAKGAAARPDGSLHIDSLLAGAVKGVNITFIPGGQGGSGGAAPPPPFVWPGPDGRLPGGGAEKGGRQGPPPPWAAAVAGVGGAALAGGAVAGGAAAVRRRRRRRRRDRRESPPCKAVDAPSSGGLGSNAPSVHRGSGGDGAAAAAPPPAAGVQIATDRPLSLLGRPASDPGRAGGAAAAPAAAAGGGALATLGSSSAGSGDERDRWQAVQSTIAAMQQQILSRRLQLRTPWDDGLRSSTGGGVSSNGAATGPAPHSLATWSSPGFSSGGCASGAAFGTAAALPPLFRSSTGQSALPAAPAEGSNPLEGIDTSVLGLAALQQLPFDLPDDLPVLLPTPMPLPMACPTTAAAVLTALPSGQSLGARSSGGAGTGGAAGGASDSGSSGLALGQGGGAAPGGLQLLEVVGRGAFSAVYKAVWRGRFVAVKVLPLHTLSDIGAAGGAGGGGDLSFDRMAVMEAVVSSTLSHPNIVQVFHYNVTPTAPPLSMSPGPDGALLGSSGGPLGFAPAAPSFPGGCELRLVMEYCEEGSLRAALDCGLLAEPQADGGSASAAAPRLTQLEYVLTLAHDVAVAMLHLHSENMLHGDLKASNVLLARCSGAAAAVPAARPGPDAASSRHRFTAKVSDFGLSLHLGPDATHISSAHGGTVTHMSPELLLEGRASRASDVYSYGILLWELLTGRRAFDGIAGPLLCIKVAKEQWRPSWPPGVCAPLRALAEACWSPSAAARPSFEEVAAYLEGLLQRPELLTQPQPQPQPQPSDTPSEAARGGGGSGPAPA</sequence>
<organism evidence="10 11">
    <name type="scientific">Raphidocelis subcapitata</name>
    <dbReference type="NCBI Taxonomy" id="307507"/>
    <lineage>
        <taxon>Eukaryota</taxon>
        <taxon>Viridiplantae</taxon>
        <taxon>Chlorophyta</taxon>
        <taxon>core chlorophytes</taxon>
        <taxon>Chlorophyceae</taxon>
        <taxon>CS clade</taxon>
        <taxon>Sphaeropleales</taxon>
        <taxon>Selenastraceae</taxon>
        <taxon>Raphidocelis</taxon>
    </lineage>
</organism>
<dbReference type="EMBL" id="BDRX01000059">
    <property type="protein sequence ID" value="GBF95015.1"/>
    <property type="molecule type" value="Genomic_DNA"/>
</dbReference>
<dbReference type="Gene3D" id="1.10.510.10">
    <property type="entry name" value="Transferase(Phosphotransferase) domain 1"/>
    <property type="match status" value="1"/>
</dbReference>
<dbReference type="Gene3D" id="3.30.200.20">
    <property type="entry name" value="Phosphorylase Kinase, domain 1"/>
    <property type="match status" value="1"/>
</dbReference>
<gene>
    <name evidence="10" type="ORF">Rsub_07516</name>
</gene>
<feature type="chain" id="PRO_5015896746" description="Protein kinase domain-containing protein" evidence="8">
    <location>
        <begin position="25"/>
        <end position="1487"/>
    </location>
</feature>
<dbReference type="InterPro" id="IPR017441">
    <property type="entry name" value="Protein_kinase_ATP_BS"/>
</dbReference>
<dbReference type="PANTHER" id="PTHR44329:SF214">
    <property type="entry name" value="PROTEIN KINASE DOMAIN-CONTAINING PROTEIN"/>
    <property type="match status" value="1"/>
</dbReference>
<evidence type="ECO:0000313" key="10">
    <source>
        <dbReference type="EMBL" id="GBF95015.1"/>
    </source>
</evidence>
<dbReference type="InterPro" id="IPR011009">
    <property type="entry name" value="Kinase-like_dom_sf"/>
</dbReference>
<dbReference type="SMART" id="SM00220">
    <property type="entry name" value="S_TKc"/>
    <property type="match status" value="1"/>
</dbReference>
<dbReference type="PANTHER" id="PTHR44329">
    <property type="entry name" value="SERINE/THREONINE-PROTEIN KINASE TNNI3K-RELATED"/>
    <property type="match status" value="1"/>
</dbReference>
<keyword evidence="2" id="KW-0808">Transferase</keyword>
<feature type="domain" description="Protein kinase" evidence="9">
    <location>
        <begin position="1110"/>
        <end position="1451"/>
    </location>
</feature>
<dbReference type="InterPro" id="IPR006311">
    <property type="entry name" value="TAT_signal"/>
</dbReference>
<dbReference type="PROSITE" id="PS50011">
    <property type="entry name" value="PROTEIN_KINASE_DOM"/>
    <property type="match status" value="1"/>
</dbReference>
<dbReference type="GO" id="GO:0004674">
    <property type="term" value="F:protein serine/threonine kinase activity"/>
    <property type="evidence" value="ECO:0007669"/>
    <property type="project" value="UniProtKB-KW"/>
</dbReference>
<keyword evidence="4" id="KW-0418">Kinase</keyword>
<feature type="region of interest" description="Disordered" evidence="7">
    <location>
        <begin position="1454"/>
        <end position="1487"/>
    </location>
</feature>
<evidence type="ECO:0000256" key="5">
    <source>
        <dbReference type="ARBA" id="ARBA00022840"/>
    </source>
</evidence>
<dbReference type="PROSITE" id="PS00107">
    <property type="entry name" value="PROTEIN_KINASE_ATP"/>
    <property type="match status" value="1"/>
</dbReference>
<evidence type="ECO:0000256" key="8">
    <source>
        <dbReference type="SAM" id="SignalP"/>
    </source>
</evidence>
<dbReference type="InterPro" id="IPR000719">
    <property type="entry name" value="Prot_kinase_dom"/>
</dbReference>
<dbReference type="OrthoDB" id="4062651at2759"/>
<name>A0A2V0PD38_9CHLO</name>
<dbReference type="InterPro" id="IPR051681">
    <property type="entry name" value="Ser/Thr_Kinases-Pseudokinases"/>
</dbReference>
<reference evidence="10 11" key="1">
    <citation type="journal article" date="2018" name="Sci. Rep.">
        <title>Raphidocelis subcapitata (=Pseudokirchneriella subcapitata) provides an insight into genome evolution and environmental adaptations in the Sphaeropleales.</title>
        <authorList>
            <person name="Suzuki S."/>
            <person name="Yamaguchi H."/>
            <person name="Nakajima N."/>
            <person name="Kawachi M."/>
        </authorList>
    </citation>
    <scope>NUCLEOTIDE SEQUENCE [LARGE SCALE GENOMIC DNA]</scope>
    <source>
        <strain evidence="10 11">NIES-35</strain>
    </source>
</reference>
<feature type="region of interest" description="Disordered" evidence="7">
    <location>
        <begin position="1073"/>
        <end position="1094"/>
    </location>
</feature>
<keyword evidence="3 6" id="KW-0547">Nucleotide-binding</keyword>
<feature type="compositionally biased region" description="Gly residues" evidence="7">
    <location>
        <begin position="1477"/>
        <end position="1487"/>
    </location>
</feature>
<dbReference type="InterPro" id="IPR008271">
    <property type="entry name" value="Ser/Thr_kinase_AS"/>
</dbReference>
<feature type="compositionally biased region" description="Gly residues" evidence="7">
    <location>
        <begin position="1076"/>
        <end position="1087"/>
    </location>
</feature>
<feature type="signal peptide" evidence="8">
    <location>
        <begin position="1"/>
        <end position="24"/>
    </location>
</feature>
<evidence type="ECO:0000313" key="11">
    <source>
        <dbReference type="Proteomes" id="UP000247498"/>
    </source>
</evidence>
<keyword evidence="8" id="KW-0732">Signal</keyword>
<evidence type="ECO:0000256" key="2">
    <source>
        <dbReference type="ARBA" id="ARBA00022679"/>
    </source>
</evidence>
<evidence type="ECO:0000256" key="3">
    <source>
        <dbReference type="ARBA" id="ARBA00022741"/>
    </source>
</evidence>
<feature type="region of interest" description="Disordered" evidence="7">
    <location>
        <begin position="746"/>
        <end position="785"/>
    </location>
</feature>
<keyword evidence="5 6" id="KW-0067">ATP-binding</keyword>
<accession>A0A2V0PD38</accession>
<keyword evidence="1" id="KW-0723">Serine/threonine-protein kinase</keyword>
<evidence type="ECO:0000256" key="7">
    <source>
        <dbReference type="SAM" id="MobiDB-lite"/>
    </source>
</evidence>
<feature type="region of interest" description="Disordered" evidence="7">
    <location>
        <begin position="802"/>
        <end position="862"/>
    </location>
</feature>
<dbReference type="Proteomes" id="UP000247498">
    <property type="component" value="Unassembled WGS sequence"/>
</dbReference>
<keyword evidence="11" id="KW-1185">Reference proteome</keyword>
<feature type="binding site" evidence="6">
    <location>
        <position position="1137"/>
    </location>
    <ligand>
        <name>ATP</name>
        <dbReference type="ChEBI" id="CHEBI:30616"/>
    </ligand>
</feature>
<feature type="region of interest" description="Disordered" evidence="7">
    <location>
        <begin position="943"/>
        <end position="966"/>
    </location>
</feature>
<dbReference type="GO" id="GO:0005524">
    <property type="term" value="F:ATP binding"/>
    <property type="evidence" value="ECO:0007669"/>
    <property type="project" value="UniProtKB-UniRule"/>
</dbReference>
<dbReference type="STRING" id="307507.A0A2V0PD38"/>
<dbReference type="PROSITE" id="PS51318">
    <property type="entry name" value="TAT"/>
    <property type="match status" value="1"/>
</dbReference>
<evidence type="ECO:0000259" key="9">
    <source>
        <dbReference type="PROSITE" id="PS50011"/>
    </source>
</evidence>
<feature type="compositionally biased region" description="Basic residues" evidence="7">
    <location>
        <begin position="808"/>
        <end position="818"/>
    </location>
</feature>
<evidence type="ECO:0000256" key="1">
    <source>
        <dbReference type="ARBA" id="ARBA00022527"/>
    </source>
</evidence>
<comment type="caution">
    <text evidence="10">The sequence shown here is derived from an EMBL/GenBank/DDBJ whole genome shotgun (WGS) entry which is preliminary data.</text>
</comment>
<evidence type="ECO:0000256" key="6">
    <source>
        <dbReference type="PROSITE-ProRule" id="PRU10141"/>
    </source>
</evidence>
<dbReference type="InParanoid" id="A0A2V0PD38"/>
<proteinExistence type="predicted"/>
<dbReference type="Pfam" id="PF07714">
    <property type="entry name" value="PK_Tyr_Ser-Thr"/>
    <property type="match status" value="1"/>
</dbReference>
<protein>
    <recommendedName>
        <fullName evidence="9">Protein kinase domain-containing protein</fullName>
    </recommendedName>
</protein>
<evidence type="ECO:0000256" key="4">
    <source>
        <dbReference type="ARBA" id="ARBA00022777"/>
    </source>
</evidence>